<evidence type="ECO:0000313" key="1">
    <source>
        <dbReference type="EMBL" id="NHZ39257.1"/>
    </source>
</evidence>
<dbReference type="RefSeq" id="WP_167074801.1">
    <property type="nucleotide sequence ID" value="NZ_VVIW01000002.1"/>
</dbReference>
<accession>A0ABX0M4R5</accession>
<gene>
    <name evidence="1" type="ORF">F1609_03605</name>
</gene>
<dbReference type="EMBL" id="VVIW01000002">
    <property type="protein sequence ID" value="NHZ39257.1"/>
    <property type="molecule type" value="Genomic_DNA"/>
</dbReference>
<dbReference type="Proteomes" id="UP000819052">
    <property type="component" value="Unassembled WGS sequence"/>
</dbReference>
<reference evidence="1 2" key="1">
    <citation type="submission" date="2019-09" db="EMBL/GenBank/DDBJ databases">
        <title>Taxonomy of Antarctic Massilia spp.: description of Massilia rubra sp. nov., Massilia aquatica sp. nov., Massilia mucilaginosa sp. nov., Massilia frigida sp. nov. isolated from streams, lakes and regoliths.</title>
        <authorList>
            <person name="Holochova P."/>
            <person name="Sedlacek I."/>
            <person name="Kralova S."/>
            <person name="Maslanova I."/>
            <person name="Busse H.-J."/>
            <person name="Stankova E."/>
            <person name="Vrbovska V."/>
            <person name="Kovarovic V."/>
            <person name="Bartak M."/>
            <person name="Svec P."/>
            <person name="Pantucek R."/>
        </authorList>
    </citation>
    <scope>NUCLEOTIDE SEQUENCE [LARGE SCALE GENOMIC DNA]</scope>
    <source>
        <strain evidence="1 2">CCM 8693</strain>
    </source>
</reference>
<keyword evidence="2" id="KW-1185">Reference proteome</keyword>
<protein>
    <recommendedName>
        <fullName evidence="3">HEAT repeat domain-containing protein</fullName>
    </recommendedName>
</protein>
<sequence>MKLSREDFAVALRHGRGCVVMHLREHGMDGVEDLVLAACLEDQCIDSQYGDYRAPWIYSLFKDSPAYPRFVDAIVAAIPHSQDDTDGSQLRELASLMGRDGDLQATSALRDLVWTQPFSSKRIIGAADLSAVDGLAAVVEMARRLGRFILQNPHECVDTLGCLAGYAIPVEAALAELKRVAASDREVAAYLAADADFDTVIARYDYMREQRAAGEQKRGERFLRKNPVESILAAASCKSSDLYLFQQFGRWAGKEDLERVLERLRVENETEACKKLLRVFSFATVTHVDERIWKLTSHSAPEVRDAAEGILFNLSDPRVRDMARQRVSDPAFSSKKAWELGLFELNFEPGDESLILSALERQTVDGEDAYDLCSYTMGICTSVRSPALAGVALWVYRTSPSAVSRCKAVNMLLEWDSLPAHIAAESRYDASEELRALFGATP</sequence>
<comment type="caution">
    <text evidence="1">The sequence shown here is derived from an EMBL/GenBank/DDBJ whole genome shotgun (WGS) entry which is preliminary data.</text>
</comment>
<evidence type="ECO:0008006" key="3">
    <source>
        <dbReference type="Google" id="ProtNLM"/>
    </source>
</evidence>
<evidence type="ECO:0000313" key="2">
    <source>
        <dbReference type="Proteomes" id="UP000819052"/>
    </source>
</evidence>
<proteinExistence type="predicted"/>
<name>A0ABX0M4R5_9BURK</name>
<organism evidence="1 2">
    <name type="scientific">Massilia aquatica</name>
    <dbReference type="NCBI Taxonomy" id="2609000"/>
    <lineage>
        <taxon>Bacteria</taxon>
        <taxon>Pseudomonadati</taxon>
        <taxon>Pseudomonadota</taxon>
        <taxon>Betaproteobacteria</taxon>
        <taxon>Burkholderiales</taxon>
        <taxon>Oxalobacteraceae</taxon>
        <taxon>Telluria group</taxon>
        <taxon>Massilia</taxon>
    </lineage>
</organism>